<evidence type="ECO:0000256" key="4">
    <source>
        <dbReference type="ARBA" id="ARBA00023136"/>
    </source>
</evidence>
<evidence type="ECO:0000313" key="5">
    <source>
        <dbReference type="EMBL" id="ENN71800.1"/>
    </source>
</evidence>
<evidence type="ECO:0000256" key="1">
    <source>
        <dbReference type="ARBA" id="ARBA00004370"/>
    </source>
</evidence>
<gene>
    <name evidence="5" type="ORF">YQE_11534</name>
</gene>
<keyword evidence="4" id="KW-0472">Membrane</keyword>
<dbReference type="EMBL" id="KB741253">
    <property type="protein sequence ID" value="ENN71800.1"/>
    <property type="molecule type" value="Genomic_DNA"/>
</dbReference>
<dbReference type="OMA" id="IGPELWS"/>
<feature type="non-terminal residue" evidence="5">
    <location>
        <position position="329"/>
    </location>
</feature>
<dbReference type="AlphaFoldDB" id="N6TRA8"/>
<sequence>MDYVHVPVGSCVNLLECVALLRSKKNGLLCIVFQIALADLLLFFIALLELLNSYHQSWRFSSQSCMIYKGTEMLTNTSITYLLICLNFHIVTFWNLYNVELVKNNRNPLTSFNDSSSECLVTRNENRIVNIDYQKRKNDVPVILPVIFLWILCLSISMPTYVLSSTVQVRGKTLCILANNYGAILQSLLLVFSTTLPCFLLIVSMLILIYKLFRTSGKDIDRVLTKQFEEIRNLLIFGIVFTIFYIIISYQRHVLNMFSTVRQFFVSEMYYINFPNVYLTMMHYSGVSFRGLLCYLALPSVREAVRKHIFFCTNKITTKVREVWHQKTL</sequence>
<evidence type="ECO:0000256" key="3">
    <source>
        <dbReference type="ARBA" id="ARBA00022989"/>
    </source>
</evidence>
<keyword evidence="2" id="KW-0812">Transmembrane</keyword>
<evidence type="ECO:0000256" key="2">
    <source>
        <dbReference type="ARBA" id="ARBA00022692"/>
    </source>
</evidence>
<proteinExistence type="predicted"/>
<feature type="non-terminal residue" evidence="5">
    <location>
        <position position="1"/>
    </location>
</feature>
<name>N6TRA8_DENPD</name>
<dbReference type="InterPro" id="IPR017452">
    <property type="entry name" value="GPCR_Rhodpsn_7TM"/>
</dbReference>
<organism evidence="5">
    <name type="scientific">Dendroctonus ponderosae</name>
    <name type="common">Mountain pine beetle</name>
    <dbReference type="NCBI Taxonomy" id="77166"/>
    <lineage>
        <taxon>Eukaryota</taxon>
        <taxon>Metazoa</taxon>
        <taxon>Ecdysozoa</taxon>
        <taxon>Arthropoda</taxon>
        <taxon>Hexapoda</taxon>
        <taxon>Insecta</taxon>
        <taxon>Pterygota</taxon>
        <taxon>Neoptera</taxon>
        <taxon>Endopterygota</taxon>
        <taxon>Coleoptera</taxon>
        <taxon>Polyphaga</taxon>
        <taxon>Cucujiformia</taxon>
        <taxon>Curculionidae</taxon>
        <taxon>Scolytinae</taxon>
        <taxon>Dendroctonus</taxon>
    </lineage>
</organism>
<dbReference type="PROSITE" id="PS50262">
    <property type="entry name" value="G_PROTEIN_RECEP_F1_2"/>
    <property type="match status" value="1"/>
</dbReference>
<reference evidence="5" key="1">
    <citation type="journal article" date="2013" name="Genome Biol.">
        <title>Draft genome of the mountain pine beetle, Dendroctonus ponderosae Hopkins, a major forest pest.</title>
        <authorList>
            <person name="Keeling C.I."/>
            <person name="Yuen M.M."/>
            <person name="Liao N.Y."/>
            <person name="Docking T.R."/>
            <person name="Chan S.K."/>
            <person name="Taylor G.A."/>
            <person name="Palmquist D.L."/>
            <person name="Jackman S.D."/>
            <person name="Nguyen A."/>
            <person name="Li M."/>
            <person name="Henderson H."/>
            <person name="Janes J.K."/>
            <person name="Zhao Y."/>
            <person name="Pandoh P."/>
            <person name="Moore R."/>
            <person name="Sperling F.A."/>
            <person name="Huber D.P."/>
            <person name="Birol I."/>
            <person name="Jones S.J."/>
            <person name="Bohlmann J."/>
        </authorList>
    </citation>
    <scope>NUCLEOTIDE SEQUENCE</scope>
</reference>
<dbReference type="HOGENOM" id="CLU_744605_0_0_1"/>
<keyword evidence="3" id="KW-1133">Transmembrane helix</keyword>
<protein>
    <submittedName>
        <fullName evidence="5">Uncharacterized protein</fullName>
    </submittedName>
</protein>
<dbReference type="GO" id="GO:0016020">
    <property type="term" value="C:membrane"/>
    <property type="evidence" value="ECO:0007669"/>
    <property type="project" value="UniProtKB-SubCell"/>
</dbReference>
<comment type="subcellular location">
    <subcellularLocation>
        <location evidence="1">Membrane</location>
    </subcellularLocation>
</comment>
<dbReference type="Gene3D" id="1.20.1070.10">
    <property type="entry name" value="Rhodopsin 7-helix transmembrane proteins"/>
    <property type="match status" value="1"/>
</dbReference>
<dbReference type="OrthoDB" id="6760977at2759"/>
<accession>N6TRA8</accession>